<gene>
    <name evidence="1" type="ORF">EST35_0220</name>
</gene>
<protein>
    <submittedName>
        <fullName evidence="1">Uncharacterized protein</fullName>
    </submittedName>
</protein>
<evidence type="ECO:0000313" key="2">
    <source>
        <dbReference type="Proteomes" id="UP000316733"/>
    </source>
</evidence>
<dbReference type="Proteomes" id="UP000316733">
    <property type="component" value="Segment"/>
</dbReference>
<dbReference type="EMBL" id="MK797984">
    <property type="protein sequence ID" value="QCG76101.1"/>
    <property type="molecule type" value="Genomic_DNA"/>
</dbReference>
<evidence type="ECO:0000313" key="1">
    <source>
        <dbReference type="EMBL" id="QCG76101.1"/>
    </source>
</evidence>
<sequence length="200" mass="22898">MAKVVTDVDIDVADRLTVLSGLQHISAKLDGVGKKHLSGVYFQPIPFDPEQNMSNIDYKVAEELGYMKIDLLNVSIYEQVRSEEHLKKLIDKEPNWSYFEHKQIVQNLFHLGNYADLAVGMKPKSVEQLAMLLAVIRPSKYHLQYKPWDIIAKTVWDKPSDGSYHFKKAHAISYALAIVVQLNLLEEEAEQEPDPFKLFS</sequence>
<accession>A0A4Y5JVF7</accession>
<keyword evidence="2" id="KW-1185">Reference proteome</keyword>
<proteinExistence type="predicted"/>
<organism evidence="1 2">
    <name type="scientific">Pseudomonas phage vB_PaeM_PA5oct</name>
    <dbReference type="NCBI Taxonomy" id="2163605"/>
    <lineage>
        <taxon>Viruses</taxon>
        <taxon>Duplodnaviria</taxon>
        <taxon>Heunggongvirae</taxon>
        <taxon>Uroviricota</taxon>
        <taxon>Caudoviricetes</taxon>
        <taxon>Arenbergviridae</taxon>
        <taxon>Wroclawvirus</taxon>
        <taxon>Wroclawvirus PA5oct</taxon>
    </lineage>
</organism>
<name>A0A4Y5JVF7_9CAUD</name>
<reference evidence="2" key="1">
    <citation type="journal article" date="2020" name="bioRxiv">
        <title>Integrative omics analysis of Pseudomonas aeruginosa virus PA5oct highlights the molecular complexity of jumbo phages.</title>
        <authorList>
            <person name="Lood C."/>
            <person name="Danis-Wlodarczyk K."/>
            <person name="Blasdel B.G."/>
            <person name="Jang H.B."/>
            <person name="Vandenheuvel D."/>
            <person name="Briers Y."/>
            <person name="Noben J.-P."/>
            <person name="van Noort V."/>
            <person name="Drulis-Kawa Z."/>
            <person name="Lavigne R."/>
        </authorList>
    </citation>
    <scope>NUCLEOTIDE SEQUENCE [LARGE SCALE GENOMIC DNA]</scope>
</reference>